<evidence type="ECO:0000256" key="1">
    <source>
        <dbReference type="SAM" id="SignalP"/>
    </source>
</evidence>
<dbReference type="Gene3D" id="2.60.120.200">
    <property type="match status" value="1"/>
</dbReference>
<organism evidence="2 3">
    <name type="scientific">Fusarium oxysporum</name>
    <name type="common">Fusarium vascular wilt</name>
    <dbReference type="NCBI Taxonomy" id="5507"/>
    <lineage>
        <taxon>Eukaryota</taxon>
        <taxon>Fungi</taxon>
        <taxon>Dikarya</taxon>
        <taxon>Ascomycota</taxon>
        <taxon>Pezizomycotina</taxon>
        <taxon>Sordariomycetes</taxon>
        <taxon>Hypocreomycetidae</taxon>
        <taxon>Hypocreales</taxon>
        <taxon>Nectriaceae</taxon>
        <taxon>Fusarium</taxon>
        <taxon>Fusarium oxysporum species complex</taxon>
    </lineage>
</organism>
<protein>
    <submittedName>
        <fullName evidence="2">Uncharacterized protein</fullName>
    </submittedName>
</protein>
<comment type="caution">
    <text evidence="2">The sequence shown here is derived from an EMBL/GenBank/DDBJ whole genome shotgun (WGS) entry which is preliminary data.</text>
</comment>
<dbReference type="EMBL" id="JAAFOW010004874">
    <property type="protein sequence ID" value="KAF5228014.1"/>
    <property type="molecule type" value="Genomic_DNA"/>
</dbReference>
<sequence>MLNFIPIIAGLASLVSATSAPTRPDLKLIWKDEFTGCQGCSPKTNNWNTALNINSNNELQVYSTSNKNIQLSGGDTLQLVPWKDGKGEWTSGRLESKKAFHADKNKALRVEASIRMGDSA</sequence>
<evidence type="ECO:0000313" key="3">
    <source>
        <dbReference type="Proteomes" id="UP000558688"/>
    </source>
</evidence>
<name>A0A8H4YH59_FUSOX</name>
<feature type="signal peptide" evidence="1">
    <location>
        <begin position="1"/>
        <end position="17"/>
    </location>
</feature>
<dbReference type="SUPFAM" id="SSF49899">
    <property type="entry name" value="Concanavalin A-like lectins/glucanases"/>
    <property type="match status" value="1"/>
</dbReference>
<feature type="chain" id="PRO_5034897741" evidence="1">
    <location>
        <begin position="18"/>
        <end position="120"/>
    </location>
</feature>
<feature type="non-terminal residue" evidence="2">
    <location>
        <position position="120"/>
    </location>
</feature>
<accession>A0A8H4YH59</accession>
<dbReference type="AlphaFoldDB" id="A0A8H4YH59"/>
<proteinExistence type="predicted"/>
<dbReference type="InterPro" id="IPR013320">
    <property type="entry name" value="ConA-like_dom_sf"/>
</dbReference>
<evidence type="ECO:0000313" key="2">
    <source>
        <dbReference type="EMBL" id="KAF5228014.1"/>
    </source>
</evidence>
<dbReference type="Proteomes" id="UP000558688">
    <property type="component" value="Unassembled WGS sequence"/>
</dbReference>
<keyword evidence="1" id="KW-0732">Signal</keyword>
<reference evidence="2" key="1">
    <citation type="submission" date="2020-02" db="EMBL/GenBank/DDBJ databases">
        <title>Identification and distribution of gene clusters putatively required for synthesis of sphingolipid metabolism inhibitors in phylogenetically diverse species of the filamentous fungus Fusarium.</title>
        <authorList>
            <person name="Kim H.-S."/>
            <person name="Busman M."/>
            <person name="Brown D.W."/>
            <person name="Divon H."/>
            <person name="Uhlig S."/>
            <person name="Proctor R.H."/>
        </authorList>
    </citation>
    <scope>NUCLEOTIDE SEQUENCE [LARGE SCALE GENOMIC DNA]</scope>
    <source>
        <strain evidence="2">NRRL 39464</strain>
    </source>
</reference>
<gene>
    <name evidence="2" type="ORF">FOXYS1_16026</name>
</gene>